<proteinExistence type="predicted"/>
<dbReference type="Proteomes" id="UP000218418">
    <property type="component" value="Chromosome"/>
</dbReference>
<gene>
    <name evidence="1" type="ORF">NIES267_40950</name>
</gene>
<evidence type="ECO:0000313" key="2">
    <source>
        <dbReference type="Proteomes" id="UP000218418"/>
    </source>
</evidence>
<organism evidence="1 2">
    <name type="scientific">Calothrix parasitica NIES-267</name>
    <dbReference type="NCBI Taxonomy" id="1973488"/>
    <lineage>
        <taxon>Bacteria</taxon>
        <taxon>Bacillati</taxon>
        <taxon>Cyanobacteriota</taxon>
        <taxon>Cyanophyceae</taxon>
        <taxon>Nostocales</taxon>
        <taxon>Calotrichaceae</taxon>
        <taxon>Calothrix</taxon>
    </lineage>
</organism>
<sequence length="102" mass="11754">MEQYFDNFIHTLPDCELIAQKYGLERCLVACKDFCDALDSDTEEIFSRDDECLREIIRLAVAKFGARNLYAAFLHISGNVEAADLHLQAHRFIVEQQIANWS</sequence>
<protein>
    <submittedName>
        <fullName evidence="1">Uncharacterized protein</fullName>
    </submittedName>
</protein>
<keyword evidence="2" id="KW-1185">Reference proteome</keyword>
<name>A0A1Z4LTP5_9CYAN</name>
<dbReference type="AlphaFoldDB" id="A0A1Z4LTP5"/>
<evidence type="ECO:0000313" key="1">
    <source>
        <dbReference type="EMBL" id="BAY84599.1"/>
    </source>
</evidence>
<dbReference type="EMBL" id="AP018227">
    <property type="protein sequence ID" value="BAY84599.1"/>
    <property type="molecule type" value="Genomic_DNA"/>
</dbReference>
<accession>A0A1Z4LTP5</accession>
<reference evidence="1 2" key="1">
    <citation type="submission" date="2017-06" db="EMBL/GenBank/DDBJ databases">
        <title>Genome sequencing of cyanobaciteial culture collection at National Institute for Environmental Studies (NIES).</title>
        <authorList>
            <person name="Hirose Y."/>
            <person name="Shimura Y."/>
            <person name="Fujisawa T."/>
            <person name="Nakamura Y."/>
            <person name="Kawachi M."/>
        </authorList>
    </citation>
    <scope>NUCLEOTIDE SEQUENCE [LARGE SCALE GENOMIC DNA]</scope>
    <source>
        <strain evidence="1 2">NIES-267</strain>
    </source>
</reference>